<sequence length="80" mass="8247" precursor="true">MTRRHVIARTLIAAALALGLFVDQAAPASADDTDLSPFRTLSCSCHEAAPAGSPALMDEIHRGMQEGHAAWLAGLPAPAG</sequence>
<proteinExistence type="predicted"/>
<keyword evidence="1" id="KW-0732">Signal</keyword>
<dbReference type="OrthoDB" id="4741730at2"/>
<dbReference type="EMBL" id="CSTD01000002">
    <property type="protein sequence ID" value="CPR11561.1"/>
    <property type="molecule type" value="Genomic_DNA"/>
</dbReference>
<protein>
    <submittedName>
        <fullName evidence="2">Uncharacterized protein</fullName>
    </submittedName>
</protein>
<dbReference type="RefSeq" id="WP_090350229.1">
    <property type="nucleotide sequence ID" value="NZ_CSTD01000002.1"/>
</dbReference>
<gene>
    <name evidence="2" type="ORF">BN971_02847</name>
</gene>
<dbReference type="Proteomes" id="UP000198875">
    <property type="component" value="Unassembled WGS sequence"/>
</dbReference>
<accession>A0A0U0W8L4</accession>
<evidence type="ECO:0000313" key="3">
    <source>
        <dbReference type="Proteomes" id="UP000198875"/>
    </source>
</evidence>
<feature type="chain" id="PRO_5038850274" evidence="1">
    <location>
        <begin position="26"/>
        <end position="80"/>
    </location>
</feature>
<reference evidence="2 3" key="1">
    <citation type="submission" date="2015-03" db="EMBL/GenBank/DDBJ databases">
        <authorList>
            <person name="Murphy D."/>
        </authorList>
    </citation>
    <scope>NUCLEOTIDE SEQUENCE [LARGE SCALE GENOMIC DNA]</scope>
    <source>
        <strain evidence="2 3">DSM 44277</strain>
    </source>
</reference>
<evidence type="ECO:0000256" key="1">
    <source>
        <dbReference type="SAM" id="SignalP"/>
    </source>
</evidence>
<organism evidence="2 3">
    <name type="scientific">Mycobacterium bohemicum DSM 44277</name>
    <dbReference type="NCBI Taxonomy" id="1236609"/>
    <lineage>
        <taxon>Bacteria</taxon>
        <taxon>Bacillati</taxon>
        <taxon>Actinomycetota</taxon>
        <taxon>Actinomycetes</taxon>
        <taxon>Mycobacteriales</taxon>
        <taxon>Mycobacteriaceae</taxon>
        <taxon>Mycobacterium</taxon>
    </lineage>
</organism>
<dbReference type="AlphaFoldDB" id="A0A0U0W8L4"/>
<name>A0A0U0W8L4_MYCBE</name>
<feature type="signal peptide" evidence="1">
    <location>
        <begin position="1"/>
        <end position="25"/>
    </location>
</feature>
<evidence type="ECO:0000313" key="2">
    <source>
        <dbReference type="EMBL" id="CPR11561.1"/>
    </source>
</evidence>